<accession>A0ABS3PW68</accession>
<dbReference type="PANTHER" id="PTHR45661">
    <property type="entry name" value="SURFACE ANTIGEN"/>
    <property type="match status" value="1"/>
</dbReference>
<dbReference type="InterPro" id="IPR032675">
    <property type="entry name" value="LRR_dom_sf"/>
</dbReference>
<dbReference type="RefSeq" id="WP_208058181.1">
    <property type="nucleotide sequence ID" value="NZ_JAGDYP010000002.1"/>
</dbReference>
<reference evidence="1 2" key="1">
    <citation type="submission" date="2021-03" db="EMBL/GenBank/DDBJ databases">
        <title>Isolation and description of Capnocytophaga bilenii sp. nov., a novel Capnocytophaga species, isolated from a gingivitis subject.</title>
        <authorList>
            <person name="Antezack A."/>
            <person name="Monnet-Corti V."/>
            <person name="La Scola B."/>
        </authorList>
    </citation>
    <scope>NUCLEOTIDE SEQUENCE [LARGE SCALE GENOMIC DNA]</scope>
    <source>
        <strain evidence="1 2">Marseille-Q4570</strain>
    </source>
</reference>
<organism evidence="1 2">
    <name type="scientific">Capnocytophaga bilenii</name>
    <dbReference type="NCBI Taxonomy" id="2819369"/>
    <lineage>
        <taxon>Bacteria</taxon>
        <taxon>Pseudomonadati</taxon>
        <taxon>Bacteroidota</taxon>
        <taxon>Flavobacteriia</taxon>
        <taxon>Flavobacteriales</taxon>
        <taxon>Flavobacteriaceae</taxon>
        <taxon>Capnocytophaga</taxon>
    </lineage>
</organism>
<dbReference type="Pfam" id="PF13306">
    <property type="entry name" value="LRR_5"/>
    <property type="match status" value="2"/>
</dbReference>
<dbReference type="PROSITE" id="PS51257">
    <property type="entry name" value="PROKAR_LIPOPROTEIN"/>
    <property type="match status" value="1"/>
</dbReference>
<dbReference type="InterPro" id="IPR026906">
    <property type="entry name" value="LRR_5"/>
</dbReference>
<dbReference type="InterPro" id="IPR053139">
    <property type="entry name" value="Surface_bspA-like"/>
</dbReference>
<protein>
    <submittedName>
        <fullName evidence="1">Leucine-rich repeat protein</fullName>
    </submittedName>
</protein>
<comment type="caution">
    <text evidence="1">The sequence shown here is derived from an EMBL/GenBank/DDBJ whole genome shotgun (WGS) entry which is preliminary data.</text>
</comment>
<evidence type="ECO:0000313" key="2">
    <source>
        <dbReference type="Proteomes" id="UP000681610"/>
    </source>
</evidence>
<name>A0ABS3PW68_9FLAO</name>
<evidence type="ECO:0000313" key="1">
    <source>
        <dbReference type="EMBL" id="MBO1883525.1"/>
    </source>
</evidence>
<gene>
    <name evidence="1" type="ORF">J4N46_03560</name>
</gene>
<dbReference type="PANTHER" id="PTHR45661:SF3">
    <property type="entry name" value="IG-LIKE DOMAIN-CONTAINING PROTEIN"/>
    <property type="match status" value="1"/>
</dbReference>
<dbReference type="Gene3D" id="3.80.10.10">
    <property type="entry name" value="Ribonuclease Inhibitor"/>
    <property type="match status" value="1"/>
</dbReference>
<proteinExistence type="predicted"/>
<sequence length="271" mass="30499">MKKLLLASLCALFLIGCKKDKNENDNDIPASAYELSADGLTLVKWKDNSLNSVNMEQDSKLQKVTVIGERAFEDNKSVSSIVFPKALREIKPYAFNRANLDMRVTFTNYDPNTKLVLGNDVFARSEIREIKLPPVDLIPLRAFGNCKELRTIEFTAAKVVGGNAFLECEKLEVLDFGNTNVYDIQHGAVVQCKALKKVVLPETVRTIGKLAFYYNVNLESVTINTLIPPTVAADTFDDCNLIRFYVRSDVQNYFKTATNWSKHSSKIYPKP</sequence>
<dbReference type="SUPFAM" id="SSF52058">
    <property type="entry name" value="L domain-like"/>
    <property type="match status" value="1"/>
</dbReference>
<keyword evidence="2" id="KW-1185">Reference proteome</keyword>
<dbReference type="Proteomes" id="UP000681610">
    <property type="component" value="Unassembled WGS sequence"/>
</dbReference>
<dbReference type="EMBL" id="JAGDYP010000002">
    <property type="protein sequence ID" value="MBO1883525.1"/>
    <property type="molecule type" value="Genomic_DNA"/>
</dbReference>